<feature type="compositionally biased region" description="Polar residues" evidence="10">
    <location>
        <begin position="404"/>
        <end position="434"/>
    </location>
</feature>
<feature type="region of interest" description="Disordered" evidence="10">
    <location>
        <begin position="601"/>
        <end position="973"/>
    </location>
</feature>
<evidence type="ECO:0000259" key="11">
    <source>
        <dbReference type="PROSITE" id="PS50021"/>
    </source>
</evidence>
<evidence type="ECO:0000256" key="6">
    <source>
        <dbReference type="ARBA" id="ARBA00023136"/>
    </source>
</evidence>
<dbReference type="GeneTree" id="ENSGT00940000159056"/>
<feature type="region of interest" description="Disordered" evidence="10">
    <location>
        <begin position="1080"/>
        <end position="1101"/>
    </location>
</feature>
<feature type="compositionally biased region" description="Basic and acidic residues" evidence="10">
    <location>
        <begin position="760"/>
        <end position="771"/>
    </location>
</feature>
<keyword evidence="2" id="KW-0597">Phosphoprotein</keyword>
<dbReference type="InterPro" id="IPR001715">
    <property type="entry name" value="CH_dom"/>
</dbReference>
<reference evidence="12" key="2">
    <citation type="submission" date="2025-08" db="UniProtKB">
        <authorList>
            <consortium name="Ensembl"/>
        </authorList>
    </citation>
    <scope>IDENTIFICATION</scope>
</reference>
<feature type="compositionally biased region" description="Basic and acidic residues" evidence="10">
    <location>
        <begin position="532"/>
        <end position="571"/>
    </location>
</feature>
<dbReference type="InterPro" id="IPR052403">
    <property type="entry name" value="LINC-complex_assoc"/>
</dbReference>
<dbReference type="GO" id="GO:0005737">
    <property type="term" value="C:cytoplasm"/>
    <property type="evidence" value="ECO:0007669"/>
    <property type="project" value="TreeGrafter"/>
</dbReference>
<dbReference type="Proteomes" id="UP000472265">
    <property type="component" value="Chromosome 16"/>
</dbReference>
<feature type="compositionally biased region" description="Basic and acidic residues" evidence="10">
    <location>
        <begin position="823"/>
        <end position="833"/>
    </location>
</feature>
<feature type="compositionally biased region" description="Polar residues" evidence="10">
    <location>
        <begin position="363"/>
        <end position="378"/>
    </location>
</feature>
<feature type="compositionally biased region" description="Polar residues" evidence="10">
    <location>
        <begin position="806"/>
        <end position="822"/>
    </location>
</feature>
<dbReference type="Ensembl" id="ENSSAUT00010049850.1">
    <property type="protein sequence ID" value="ENSSAUP00010047429.1"/>
    <property type="gene ID" value="ENSSAUG00010019700.1"/>
</dbReference>
<evidence type="ECO:0000256" key="1">
    <source>
        <dbReference type="ARBA" id="ARBA00004211"/>
    </source>
</evidence>
<feature type="compositionally biased region" description="Polar residues" evidence="10">
    <location>
        <begin position="728"/>
        <end position="738"/>
    </location>
</feature>
<dbReference type="AlphaFoldDB" id="A0A671X8G9"/>
<comment type="subcellular location">
    <subcellularLocation>
        <location evidence="1">Membrane</location>
        <topology evidence="1">Single-pass type IV membrane protein</topology>
    </subcellularLocation>
</comment>
<name>A0A671X8G9_SPAAU</name>
<dbReference type="SUPFAM" id="SSF47576">
    <property type="entry name" value="Calponin-homology domain, CH-domain"/>
    <property type="match status" value="1"/>
</dbReference>
<dbReference type="Gene3D" id="1.10.418.10">
    <property type="entry name" value="Calponin-like domain"/>
    <property type="match status" value="2"/>
</dbReference>
<dbReference type="FunFam" id="1.10.418.10:FF:000057">
    <property type="entry name" value="Calmin"/>
    <property type="match status" value="1"/>
</dbReference>
<feature type="region of interest" description="Disordered" evidence="10">
    <location>
        <begin position="1003"/>
        <end position="1025"/>
    </location>
</feature>
<evidence type="ECO:0000256" key="9">
    <source>
        <dbReference type="ARBA" id="ARBA00082870"/>
    </source>
</evidence>
<dbReference type="InParanoid" id="A0A671X8G9"/>
<dbReference type="GO" id="GO:0007097">
    <property type="term" value="P:nuclear migration"/>
    <property type="evidence" value="ECO:0007669"/>
    <property type="project" value="TreeGrafter"/>
</dbReference>
<evidence type="ECO:0000313" key="12">
    <source>
        <dbReference type="Ensembl" id="ENSSAUP00010047429.1"/>
    </source>
</evidence>
<dbReference type="CDD" id="cd21245">
    <property type="entry name" value="CH_CLMN_rpt2"/>
    <property type="match status" value="1"/>
</dbReference>
<keyword evidence="13" id="KW-1185">Reference proteome</keyword>
<keyword evidence="3" id="KW-0812">Transmembrane</keyword>
<feature type="compositionally biased region" description="Basic and acidic residues" evidence="10">
    <location>
        <begin position="176"/>
        <end position="185"/>
    </location>
</feature>
<gene>
    <name evidence="12" type="primary">CLMN</name>
    <name evidence="12" type="synonym">clmna</name>
</gene>
<evidence type="ECO:0000256" key="4">
    <source>
        <dbReference type="ARBA" id="ARBA00022737"/>
    </source>
</evidence>
<dbReference type="FunFam" id="1.10.418.10:FF:000063">
    <property type="entry name" value="Calmin"/>
    <property type="match status" value="1"/>
</dbReference>
<evidence type="ECO:0000313" key="13">
    <source>
        <dbReference type="Proteomes" id="UP000472265"/>
    </source>
</evidence>
<dbReference type="InterPro" id="IPR036872">
    <property type="entry name" value="CH_dom_sf"/>
</dbReference>
<dbReference type="InterPro" id="IPR047826">
    <property type="entry name" value="CLMN_CH_second"/>
</dbReference>
<sequence length="1190" mass="131302">MAGHEWEDWFEREEFIGQISDMRVQNLQVEREVVQKRTFTRWMNLHLEKCDPPIEVHDLFRDIQDGHILMALLEELSGCKLLHGFKKSSHRIFRLNNIAKVLSFLEERNVKLVSIDAADVADGNSSIILGLIWNIILFFQIKELTGNIRSQFPSTSSLSSIPTSSDSDTSLCSTPSEERQSASTAMREHGKAIKKLLQWVQKRTRKFGVAVQDFGKSWTSGLAFLAVIKSIDSSLVDMRKALLRTARENLEDAFRIAHYSLGIPRLLEPEDVAINPPDEQSIMTYVSQFLEHFPGFEEPEDHCQVIERSISMCRLNFRDSDLDYMRNGANRSRVRERSYMFQRDSAKPPPKILVSSVSEDRSTMPSTFRRTAARSWSSEDFLADSPHMEDTSNSTVEKPEETSSEVLINSTSNSPQQSYAHSPTGSSVPESVNTESVIEDSAISSPDSWVESEFGVTPEKFCESRSDSSLCDSGTAWDVYRATPVEITALDEGFVPSTEDKAPDDRSITDSYIDEGIYSMSTLESLQERIQGDSGEKANLEKHKQDAALKQVPDHSEVSPLHEGKAPREEEPSSGLTDAEALANSGFEDLLKTKNITNQSQLASNADLPPSDHCEALVKQTSVEQSTGEPSKKAVDLNADAQDHAGLINGQTESQDERKNKSEEVECQKTKSSSAETRGESGEGSGISEERDVGIAETGDKASEGILKEYTDTKESSEICDASAITHPANQDGASSLDPSIGMNIPLISISSEPEQQDEEGTRDPERRDQADAAGSTGTDTDVNSPQIPGESSCYSSDSKDKNSVDIPSSLVSESAKPTPSEQTRDIKSGHLDDTDEPNISRSSNSDICGPDTIDTSDRSEVKQEGEPPQLDSQTGNTEMDLTAQNSPTDVKSQPVNTRQEKDLTDQLDGGQVRLGCSFSDKETAATQQNKGDPVNSKADGTTGSVPRDEDLFYTGSDRNSPTDDLVGDPVEPMDLFYPDKEEAMFTEPPDTEMQSWPSVLSVSPLQPAPTSEMLPDNQPLTLLGEDFRNGLDSVQEEDETNMITNTNQETDKASESQEHCLLPGEKTGGLWGGDVPVDGSDLSEAEQQISGPAGGSTEPVRIDTLRSSRQDESQIPTVLRHRKGLRFTESTDNQPAATRRADDGDSNLWCSDSWELYLLLLLWLLLYCWWLLPQMDLKTLPSLLLNLDH</sequence>
<feature type="compositionally biased region" description="Basic and acidic residues" evidence="10">
    <location>
        <begin position="688"/>
        <end position="717"/>
    </location>
</feature>
<feature type="compositionally biased region" description="Polar residues" evidence="10">
    <location>
        <begin position="619"/>
        <end position="629"/>
    </location>
</feature>
<keyword evidence="7" id="KW-0009">Actin-binding</keyword>
<dbReference type="PROSITE" id="PS50021">
    <property type="entry name" value="CH"/>
    <property type="match status" value="2"/>
</dbReference>
<dbReference type="PANTHER" id="PTHR47535:SF9">
    <property type="entry name" value="CALPONIN-HOMOLOGY (CH) DOMAIN-CONTAINING PROTEIN"/>
    <property type="match status" value="1"/>
</dbReference>
<reference evidence="12" key="1">
    <citation type="submission" date="2021-04" db="EMBL/GenBank/DDBJ databases">
        <authorList>
            <consortium name="Wellcome Sanger Institute Data Sharing"/>
        </authorList>
    </citation>
    <scope>NUCLEOTIDE SEQUENCE [LARGE SCALE GENOMIC DNA]</scope>
</reference>
<feature type="compositionally biased region" description="Basic and acidic residues" evidence="10">
    <location>
        <begin position="655"/>
        <end position="669"/>
    </location>
</feature>
<dbReference type="InterPro" id="IPR001589">
    <property type="entry name" value="Actinin_actin-bd_CS"/>
</dbReference>
<dbReference type="GO" id="GO:0034993">
    <property type="term" value="C:meiotic nuclear membrane microtubule tethering complex"/>
    <property type="evidence" value="ECO:0007669"/>
    <property type="project" value="TreeGrafter"/>
</dbReference>
<feature type="region of interest" description="Disordered" evidence="10">
    <location>
        <begin position="338"/>
        <end position="434"/>
    </location>
</feature>
<keyword evidence="6" id="KW-0472">Membrane</keyword>
<evidence type="ECO:0000256" key="10">
    <source>
        <dbReference type="SAM" id="MobiDB-lite"/>
    </source>
</evidence>
<proteinExistence type="predicted"/>
<feature type="compositionally biased region" description="Low complexity" evidence="10">
    <location>
        <begin position="153"/>
        <end position="175"/>
    </location>
</feature>
<evidence type="ECO:0000256" key="3">
    <source>
        <dbReference type="ARBA" id="ARBA00022692"/>
    </source>
</evidence>
<reference evidence="12" key="3">
    <citation type="submission" date="2025-09" db="UniProtKB">
        <authorList>
            <consortium name="Ensembl"/>
        </authorList>
    </citation>
    <scope>IDENTIFICATION</scope>
</reference>
<evidence type="ECO:0000256" key="2">
    <source>
        <dbReference type="ARBA" id="ARBA00022553"/>
    </source>
</evidence>
<feature type="compositionally biased region" description="Polar residues" evidence="10">
    <location>
        <begin position="838"/>
        <end position="847"/>
    </location>
</feature>
<accession>A0A671X8G9</accession>
<evidence type="ECO:0000256" key="5">
    <source>
        <dbReference type="ARBA" id="ARBA00022989"/>
    </source>
</evidence>
<dbReference type="Pfam" id="PF00307">
    <property type="entry name" value="CH"/>
    <property type="match status" value="2"/>
</dbReference>
<dbReference type="PROSITE" id="PS00020">
    <property type="entry name" value="ACTININ_2"/>
    <property type="match status" value="1"/>
</dbReference>
<dbReference type="OrthoDB" id="10017054at2759"/>
<dbReference type="GO" id="GO:0005640">
    <property type="term" value="C:nuclear outer membrane"/>
    <property type="evidence" value="ECO:0007669"/>
    <property type="project" value="TreeGrafter"/>
</dbReference>
<protein>
    <recommendedName>
        <fullName evidence="8">Calmin</fullName>
    </recommendedName>
    <alternativeName>
        <fullName evidence="9">Calponin-like transmembrane domain protein</fullName>
    </alternativeName>
</protein>
<feature type="region of interest" description="Disordered" evidence="10">
    <location>
        <begin position="532"/>
        <end position="584"/>
    </location>
</feature>
<feature type="compositionally biased region" description="Polar residues" evidence="10">
    <location>
        <begin position="871"/>
        <end position="898"/>
    </location>
</feature>
<evidence type="ECO:0000256" key="7">
    <source>
        <dbReference type="ARBA" id="ARBA00023203"/>
    </source>
</evidence>
<dbReference type="OMA" id="QWIQRRT"/>
<evidence type="ECO:0000256" key="8">
    <source>
        <dbReference type="ARBA" id="ARBA00070333"/>
    </source>
</evidence>
<keyword evidence="4" id="KW-0677">Repeat</keyword>
<feature type="compositionally biased region" description="Basic and acidic residues" evidence="10">
    <location>
        <begin position="856"/>
        <end position="866"/>
    </location>
</feature>
<organism evidence="12 13">
    <name type="scientific">Sparus aurata</name>
    <name type="common">Gilthead sea bream</name>
    <dbReference type="NCBI Taxonomy" id="8175"/>
    <lineage>
        <taxon>Eukaryota</taxon>
        <taxon>Metazoa</taxon>
        <taxon>Chordata</taxon>
        <taxon>Craniata</taxon>
        <taxon>Vertebrata</taxon>
        <taxon>Euteleostomi</taxon>
        <taxon>Actinopterygii</taxon>
        <taxon>Neopterygii</taxon>
        <taxon>Teleostei</taxon>
        <taxon>Neoteleostei</taxon>
        <taxon>Acanthomorphata</taxon>
        <taxon>Eupercaria</taxon>
        <taxon>Spariformes</taxon>
        <taxon>Sparidae</taxon>
        <taxon>Sparus</taxon>
    </lineage>
</organism>
<feature type="domain" description="Calponin-homology (CH)" evidence="11">
    <location>
        <begin position="190"/>
        <end position="294"/>
    </location>
</feature>
<feature type="compositionally biased region" description="Polar residues" evidence="10">
    <location>
        <begin position="776"/>
        <end position="787"/>
    </location>
</feature>
<dbReference type="SMART" id="SM00033">
    <property type="entry name" value="CH"/>
    <property type="match status" value="2"/>
</dbReference>
<dbReference type="PROSITE" id="PS00019">
    <property type="entry name" value="ACTININ_1"/>
    <property type="match status" value="1"/>
</dbReference>
<feature type="domain" description="Calponin-homology (CH)" evidence="11">
    <location>
        <begin position="33"/>
        <end position="140"/>
    </location>
</feature>
<dbReference type="PANTHER" id="PTHR47535">
    <property type="entry name" value="MUSCLE-SPECIFIC PROTEIN 300 KDA, ISOFORM G"/>
    <property type="match status" value="1"/>
</dbReference>
<feature type="region of interest" description="Disordered" evidence="10">
    <location>
        <begin position="153"/>
        <end position="185"/>
    </location>
</feature>
<dbReference type="GO" id="GO:0051015">
    <property type="term" value="F:actin filament binding"/>
    <property type="evidence" value="ECO:0007669"/>
    <property type="project" value="TreeGrafter"/>
</dbReference>
<keyword evidence="5" id="KW-1133">Transmembrane helix</keyword>